<evidence type="ECO:0000313" key="3">
    <source>
        <dbReference type="Proteomes" id="UP000316008"/>
    </source>
</evidence>
<feature type="non-terminal residue" evidence="2">
    <location>
        <position position="543"/>
    </location>
</feature>
<proteinExistence type="predicted"/>
<protein>
    <submittedName>
        <fullName evidence="2">T9SS C-terminal target domain-containing protein</fullName>
    </submittedName>
</protein>
<reference evidence="2 3" key="1">
    <citation type="submission" date="2019-07" db="EMBL/GenBank/DDBJ databases">
        <authorList>
            <person name="Huq M.A."/>
        </authorList>
    </citation>
    <scope>NUCLEOTIDE SEQUENCE [LARGE SCALE GENOMIC DNA]</scope>
    <source>
        <strain evidence="2 3">MAH-3</strain>
    </source>
</reference>
<comment type="caution">
    <text evidence="2">The sequence shown here is derived from an EMBL/GenBank/DDBJ whole genome shotgun (WGS) entry which is preliminary data.</text>
</comment>
<feature type="signal peptide" evidence="1">
    <location>
        <begin position="1"/>
        <end position="22"/>
    </location>
</feature>
<accession>A0A556MG90</accession>
<dbReference type="EMBL" id="VLPL01000016">
    <property type="protein sequence ID" value="TSJ38951.1"/>
    <property type="molecule type" value="Genomic_DNA"/>
</dbReference>
<gene>
    <name evidence="2" type="ORF">FO442_18615</name>
</gene>
<organism evidence="2 3">
    <name type="scientific">Fluviicola chungangensis</name>
    <dbReference type="NCBI Taxonomy" id="2597671"/>
    <lineage>
        <taxon>Bacteria</taxon>
        <taxon>Pseudomonadati</taxon>
        <taxon>Bacteroidota</taxon>
        <taxon>Flavobacteriia</taxon>
        <taxon>Flavobacteriales</taxon>
        <taxon>Crocinitomicaceae</taxon>
        <taxon>Fluviicola</taxon>
    </lineage>
</organism>
<feature type="chain" id="PRO_5021874732" evidence="1">
    <location>
        <begin position="23"/>
        <end position="543"/>
    </location>
</feature>
<name>A0A556MG90_9FLAO</name>
<sequence>MRRKMNYLSFVVMMCFVGQANAYNHEHEKTGKQSGKPKPTATTKAANCAPANYRKTMDFNDVSCQLETGGLLFLDRANGLATYTVPKKKGSETVVTTIYAGALWMGGVDTNGLLKIAAVKFREGNDFWPGPLSVDFGSGNFDPSIPQGDNTKRDYGAGTIDPDQCLLYDNIFTITKAGVVQFITWMECTTGDCPQPSNETMAQINAWPGNGDVGRGQDQFLAPFHDNDNDMFYEPEDGDYPWYDDILGRNEVQCGVDRRVTLFGDITNWWVFNDKGNIHTESQGDPIGMEIHAQAFAFATDDEINKMTFYNYELINRGNQTLFNTYFSQYIDADLGNYNDDYAGCDVTRGLSYMYNGDLNDEPNSGRPGFGQNPPAIGVDFFEGPYQDVDGLDNPGPVFDSVTKKWNIPEVADAIANKGIVYKGLGIGYGDTIPDNERYGMRNFTIYTGQNAPTGQADPESSTQFYNYMRGLWQFGDQLYYGGTGFPGAPCVTSIPTNYMFPANSDTLHWATAGVNPGFDWSEFEPCGSGSTSNPSGDRRFVQ</sequence>
<keyword evidence="3" id="KW-1185">Reference proteome</keyword>
<keyword evidence="1" id="KW-0732">Signal</keyword>
<dbReference type="Proteomes" id="UP000316008">
    <property type="component" value="Unassembled WGS sequence"/>
</dbReference>
<dbReference type="AlphaFoldDB" id="A0A556MG90"/>
<evidence type="ECO:0000313" key="2">
    <source>
        <dbReference type="EMBL" id="TSJ38951.1"/>
    </source>
</evidence>
<evidence type="ECO:0000256" key="1">
    <source>
        <dbReference type="SAM" id="SignalP"/>
    </source>
</evidence>